<feature type="non-terminal residue" evidence="1">
    <location>
        <position position="1"/>
    </location>
</feature>
<reference evidence="1" key="1">
    <citation type="submission" date="2020-01" db="EMBL/GenBank/DDBJ databases">
        <authorList>
            <person name="Meier V. D."/>
            <person name="Meier V D."/>
        </authorList>
    </citation>
    <scope>NUCLEOTIDE SEQUENCE</scope>
    <source>
        <strain evidence="1">HLG_WM_MAG_02</strain>
    </source>
</reference>
<evidence type="ECO:0008006" key="2">
    <source>
        <dbReference type="Google" id="ProtNLM"/>
    </source>
</evidence>
<sequence length="108" mass="12641">GEKIVYVFIDPLCPHSRKFIKMVSKNPIMLSKYRYHLFLYGIPRLKSTDVISAIYLSKNPIETLLKIMVEQKIFKAKGTTISTKKINQISKVAKEIDVYKRPYLFIMK</sequence>
<organism evidence="1">
    <name type="scientific">uncultured Sulfurovum sp</name>
    <dbReference type="NCBI Taxonomy" id="269237"/>
    <lineage>
        <taxon>Bacteria</taxon>
        <taxon>Pseudomonadati</taxon>
        <taxon>Campylobacterota</taxon>
        <taxon>Epsilonproteobacteria</taxon>
        <taxon>Campylobacterales</taxon>
        <taxon>Sulfurovaceae</taxon>
        <taxon>Sulfurovum</taxon>
        <taxon>environmental samples</taxon>
    </lineage>
</organism>
<dbReference type="AlphaFoldDB" id="A0A6S6TLP4"/>
<dbReference type="EMBL" id="CACVAZ010000131">
    <property type="protein sequence ID" value="CAA6820175.1"/>
    <property type="molecule type" value="Genomic_DNA"/>
</dbReference>
<dbReference type="InterPro" id="IPR036249">
    <property type="entry name" value="Thioredoxin-like_sf"/>
</dbReference>
<dbReference type="Gene3D" id="3.40.30.10">
    <property type="entry name" value="Glutaredoxin"/>
    <property type="match status" value="1"/>
</dbReference>
<dbReference type="SUPFAM" id="SSF52833">
    <property type="entry name" value="Thioredoxin-like"/>
    <property type="match status" value="1"/>
</dbReference>
<name>A0A6S6TLP4_9BACT</name>
<protein>
    <recommendedName>
        <fullName evidence="2">Thioredoxin-like fold domain-containing protein</fullName>
    </recommendedName>
</protein>
<gene>
    <name evidence="1" type="ORF">HELGO_WM47562</name>
</gene>
<accession>A0A6S6TLP4</accession>
<evidence type="ECO:0000313" key="1">
    <source>
        <dbReference type="EMBL" id="CAA6820175.1"/>
    </source>
</evidence>
<proteinExistence type="predicted"/>